<keyword evidence="3" id="KW-1185">Reference proteome</keyword>
<reference evidence="3" key="1">
    <citation type="submission" date="2017-02" db="EMBL/GenBank/DDBJ databases">
        <authorList>
            <person name="Daims H."/>
        </authorList>
    </citation>
    <scope>NUCLEOTIDE SEQUENCE [LARGE SCALE GENOMIC DNA]</scope>
</reference>
<dbReference type="GO" id="GO:0005829">
    <property type="term" value="C:cytosol"/>
    <property type="evidence" value="ECO:0007669"/>
    <property type="project" value="TreeGrafter"/>
</dbReference>
<proteinExistence type="inferred from homology"/>
<dbReference type="PANTHER" id="PTHR11803">
    <property type="entry name" value="2-IMINOBUTANOATE/2-IMINOPROPANOATE DEAMINASE RIDA"/>
    <property type="match status" value="1"/>
</dbReference>
<dbReference type="SUPFAM" id="SSF55298">
    <property type="entry name" value="YjgF-like"/>
    <property type="match status" value="1"/>
</dbReference>
<organism evidence="2 3">
    <name type="scientific">Crenothrix polyspora</name>
    <dbReference type="NCBI Taxonomy" id="360316"/>
    <lineage>
        <taxon>Bacteria</taxon>
        <taxon>Pseudomonadati</taxon>
        <taxon>Pseudomonadota</taxon>
        <taxon>Gammaproteobacteria</taxon>
        <taxon>Methylococcales</taxon>
        <taxon>Crenotrichaceae</taxon>
        <taxon>Crenothrix</taxon>
    </lineage>
</organism>
<name>A0A1R4H9W8_9GAMM</name>
<dbReference type="NCBIfam" id="TIGR00004">
    <property type="entry name" value="Rid family detoxifying hydrolase"/>
    <property type="match status" value="1"/>
</dbReference>
<dbReference type="InterPro" id="IPR006175">
    <property type="entry name" value="YjgF/YER057c/UK114"/>
</dbReference>
<dbReference type="CDD" id="cd00448">
    <property type="entry name" value="YjgF_YER057c_UK114_family"/>
    <property type="match status" value="1"/>
</dbReference>
<protein>
    <submittedName>
        <fullName evidence="2">RutC family protein in vnfA 5'region</fullName>
    </submittedName>
</protein>
<evidence type="ECO:0000313" key="3">
    <source>
        <dbReference type="Proteomes" id="UP000195667"/>
    </source>
</evidence>
<dbReference type="FunFam" id="3.30.1330.40:FF:000001">
    <property type="entry name" value="L-PSP family endoribonuclease"/>
    <property type="match status" value="1"/>
</dbReference>
<dbReference type="PANTHER" id="PTHR11803:SF39">
    <property type="entry name" value="2-IMINOBUTANOATE_2-IMINOPROPANOATE DEAMINASE"/>
    <property type="match status" value="1"/>
</dbReference>
<dbReference type="InterPro" id="IPR035959">
    <property type="entry name" value="RutC-like_sf"/>
</dbReference>
<sequence>MIKKIIQTTDAPHAIGTYSQAVRAGQTVYLSGQIPLVPDTMTLVEGDIAAQINQVLRNLQAVVNAAGGGFDDIVKLNVYLTDLADFPVVNAIMTDFFQAPFPARAVVGVAALPKDANVEIDAIMVLKPQEYPAS</sequence>
<dbReference type="AlphaFoldDB" id="A0A1R4H9W8"/>
<dbReference type="Pfam" id="PF01042">
    <property type="entry name" value="Ribonuc_L-PSP"/>
    <property type="match status" value="1"/>
</dbReference>
<evidence type="ECO:0000256" key="1">
    <source>
        <dbReference type="ARBA" id="ARBA00010552"/>
    </source>
</evidence>
<comment type="similarity">
    <text evidence="1">Belongs to the RutC family.</text>
</comment>
<dbReference type="InterPro" id="IPR006056">
    <property type="entry name" value="RidA"/>
</dbReference>
<dbReference type="GO" id="GO:0019239">
    <property type="term" value="F:deaminase activity"/>
    <property type="evidence" value="ECO:0007669"/>
    <property type="project" value="TreeGrafter"/>
</dbReference>
<dbReference type="PROSITE" id="PS01094">
    <property type="entry name" value="UPF0076"/>
    <property type="match status" value="1"/>
</dbReference>
<dbReference type="Proteomes" id="UP000195667">
    <property type="component" value="Unassembled WGS sequence"/>
</dbReference>
<evidence type="ECO:0000313" key="2">
    <source>
        <dbReference type="EMBL" id="SJM93054.1"/>
    </source>
</evidence>
<gene>
    <name evidence="2" type="ORF">CRENPOLYSF1_380006</name>
</gene>
<dbReference type="EMBL" id="FUKI01000113">
    <property type="protein sequence ID" value="SJM93054.1"/>
    <property type="molecule type" value="Genomic_DNA"/>
</dbReference>
<dbReference type="OrthoDB" id="9803101at2"/>
<dbReference type="RefSeq" id="WP_087143664.1">
    <property type="nucleotide sequence ID" value="NZ_FUKI01000113.1"/>
</dbReference>
<dbReference type="Gene3D" id="3.30.1330.40">
    <property type="entry name" value="RutC-like"/>
    <property type="match status" value="1"/>
</dbReference>
<dbReference type="InterPro" id="IPR019897">
    <property type="entry name" value="RidA_CS"/>
</dbReference>
<accession>A0A1R4H9W8</accession>